<gene>
    <name evidence="1" type="ORF">H6H03_36045</name>
</gene>
<proteinExistence type="predicted"/>
<accession>A0ABR8KI44</accession>
<dbReference type="EMBL" id="JACJTU010000074">
    <property type="protein sequence ID" value="MBD2739213.1"/>
    <property type="molecule type" value="Genomic_DNA"/>
</dbReference>
<name>A0ABR8KI44_9NOSO</name>
<dbReference type="RefSeq" id="WP_190959717.1">
    <property type="nucleotide sequence ID" value="NZ_JACJTU010000074.1"/>
</dbReference>
<protein>
    <submittedName>
        <fullName evidence="1">Uncharacterized protein</fullName>
    </submittedName>
</protein>
<keyword evidence="2" id="KW-1185">Reference proteome</keyword>
<comment type="caution">
    <text evidence="1">The sequence shown here is derived from an EMBL/GenBank/DDBJ whole genome shotgun (WGS) entry which is preliminary data.</text>
</comment>
<sequence>MDTPTDFIFLEESIAKKCNPKFGDREYLVIQTYPLGKTIRVVYRSYDYCDADQKCQLESLSHDYSCFATRIYHDGKLWIPGNMSGIPYKISEEQFWEIHPDYKSSDADGEIEICDCSYLYFVGRTSILTCLKNDNGRSINICPNCAATLQEEEEDDDDFVPSACRGCTNYHGDFYGDIQLICAIHPSGWSDDNCPDFSVDID</sequence>
<evidence type="ECO:0000313" key="2">
    <source>
        <dbReference type="Proteomes" id="UP000637383"/>
    </source>
</evidence>
<evidence type="ECO:0000313" key="1">
    <source>
        <dbReference type="EMBL" id="MBD2739213.1"/>
    </source>
</evidence>
<reference evidence="1 2" key="1">
    <citation type="journal article" date="2020" name="ISME J.">
        <title>Comparative genomics reveals insights into cyanobacterial evolution and habitat adaptation.</title>
        <authorList>
            <person name="Chen M.Y."/>
            <person name="Teng W.K."/>
            <person name="Zhao L."/>
            <person name="Hu C.X."/>
            <person name="Zhou Y.K."/>
            <person name="Han B.P."/>
            <person name="Song L.R."/>
            <person name="Shu W.S."/>
        </authorList>
    </citation>
    <scope>NUCLEOTIDE SEQUENCE [LARGE SCALE GENOMIC DNA]</scope>
    <source>
        <strain evidence="1 2">FACHB-159</strain>
    </source>
</reference>
<dbReference type="Proteomes" id="UP000637383">
    <property type="component" value="Unassembled WGS sequence"/>
</dbReference>
<organism evidence="1 2">
    <name type="scientific">Nostoc paludosum FACHB-159</name>
    <dbReference type="NCBI Taxonomy" id="2692908"/>
    <lineage>
        <taxon>Bacteria</taxon>
        <taxon>Bacillati</taxon>
        <taxon>Cyanobacteriota</taxon>
        <taxon>Cyanophyceae</taxon>
        <taxon>Nostocales</taxon>
        <taxon>Nostocaceae</taxon>
        <taxon>Nostoc</taxon>
    </lineage>
</organism>